<comment type="caution">
    <text evidence="3">The sequence shown here is derived from an EMBL/GenBank/DDBJ whole genome shotgun (WGS) entry which is preliminary data.</text>
</comment>
<keyword evidence="4" id="KW-1185">Reference proteome</keyword>
<dbReference type="Proteomes" id="UP000800235">
    <property type="component" value="Unassembled WGS sequence"/>
</dbReference>
<feature type="transmembrane region" description="Helical" evidence="2">
    <location>
        <begin position="108"/>
        <end position="125"/>
    </location>
</feature>
<name>A0A9P4NYA9_9PEZI</name>
<protein>
    <submittedName>
        <fullName evidence="3">Uncharacterized protein</fullName>
    </submittedName>
</protein>
<feature type="compositionally biased region" description="Low complexity" evidence="1">
    <location>
        <begin position="409"/>
        <end position="426"/>
    </location>
</feature>
<reference evidence="3" key="1">
    <citation type="journal article" date="2020" name="Stud. Mycol.">
        <title>101 Dothideomycetes genomes: a test case for predicting lifestyles and emergence of pathogens.</title>
        <authorList>
            <person name="Haridas S."/>
            <person name="Albert R."/>
            <person name="Binder M."/>
            <person name="Bloem J."/>
            <person name="Labutti K."/>
            <person name="Salamov A."/>
            <person name="Andreopoulos B."/>
            <person name="Baker S."/>
            <person name="Barry K."/>
            <person name="Bills G."/>
            <person name="Bluhm B."/>
            <person name="Cannon C."/>
            <person name="Castanera R."/>
            <person name="Culley D."/>
            <person name="Daum C."/>
            <person name="Ezra D."/>
            <person name="Gonzalez J."/>
            <person name="Henrissat B."/>
            <person name="Kuo A."/>
            <person name="Liang C."/>
            <person name="Lipzen A."/>
            <person name="Lutzoni F."/>
            <person name="Magnuson J."/>
            <person name="Mondo S."/>
            <person name="Nolan M."/>
            <person name="Ohm R."/>
            <person name="Pangilinan J."/>
            <person name="Park H.-J."/>
            <person name="Ramirez L."/>
            <person name="Alfaro M."/>
            <person name="Sun H."/>
            <person name="Tritt A."/>
            <person name="Yoshinaga Y."/>
            <person name="Zwiers L.-H."/>
            <person name="Turgeon B."/>
            <person name="Goodwin S."/>
            <person name="Spatafora J."/>
            <person name="Crous P."/>
            <person name="Grigoriev I."/>
        </authorList>
    </citation>
    <scope>NUCLEOTIDE SEQUENCE</scope>
    <source>
        <strain evidence="3">CBS 130266</strain>
    </source>
</reference>
<feature type="compositionally biased region" description="Basic and acidic residues" evidence="1">
    <location>
        <begin position="586"/>
        <end position="599"/>
    </location>
</feature>
<feature type="transmembrane region" description="Helical" evidence="2">
    <location>
        <begin position="74"/>
        <end position="96"/>
    </location>
</feature>
<feature type="compositionally biased region" description="Basic and acidic residues" evidence="1">
    <location>
        <begin position="533"/>
        <end position="546"/>
    </location>
</feature>
<keyword evidence="2" id="KW-0812">Transmembrane</keyword>
<feature type="transmembrane region" description="Helical" evidence="2">
    <location>
        <begin position="225"/>
        <end position="247"/>
    </location>
</feature>
<organism evidence="3 4">
    <name type="scientific">Tothia fuscella</name>
    <dbReference type="NCBI Taxonomy" id="1048955"/>
    <lineage>
        <taxon>Eukaryota</taxon>
        <taxon>Fungi</taxon>
        <taxon>Dikarya</taxon>
        <taxon>Ascomycota</taxon>
        <taxon>Pezizomycotina</taxon>
        <taxon>Dothideomycetes</taxon>
        <taxon>Pleosporomycetidae</taxon>
        <taxon>Venturiales</taxon>
        <taxon>Cylindrosympodiaceae</taxon>
        <taxon>Tothia</taxon>
    </lineage>
</organism>
<feature type="transmembrane region" description="Helical" evidence="2">
    <location>
        <begin position="331"/>
        <end position="351"/>
    </location>
</feature>
<sequence length="599" mass="64915">MPALASVDAAVNLTHYVLVANTTLNAATNLSDSALQVVCAWPVSGQYGPGSRVLYYILVAACVLARKAEWLRNACLAAALLFPAVAAVHGIVLAALHRNGAVDMDVFGAFQLCAVGILAAPITVLKSTTYFNDPGRNIIFIWTGLIFAGLLSLTVEFYRVQTSDCRQDQFGNSISRSTAQFPYGNATCGLTCSIQDGPTSPMRGGSANNVYVIPAPHRLTFGTGMLLAAACCIPSLLSLISMWNKILENNWKRRRNRGANKEGNQPLDEVIAGTNGATIGRMTGINKMVRYMLGFIEIPVFCGAILAILAIGELNFFSRQVRYQTEPVASIGQWAPILGTAFAAIGSLYVLGMKTEEPLAEESPDRNGVAGTPSLARERSPSEFEQVQALSQGTSSIHHTLEPIGTQASQTQTIKPTSTTSTADATDAGRRKVAQTFKYIGKFLGTAPPTLFDDSEFRSGRASDFPELPGEQNRNSALPQIREQYNPTRDAQGNRSPGIREPRSRATSFNGSVASGRVFERSPSISRATSPHLDTRDSLESEDHRSLSSADDMPRPRRRRDTLEVPSPTRRSDHARHRSFGSSHRRSNDFEIHGSENIP</sequence>
<proteinExistence type="predicted"/>
<keyword evidence="2" id="KW-0472">Membrane</keyword>
<feature type="region of interest" description="Disordered" evidence="1">
    <location>
        <begin position="359"/>
        <end position="380"/>
    </location>
</feature>
<feature type="transmembrane region" description="Helical" evidence="2">
    <location>
        <begin position="291"/>
        <end position="311"/>
    </location>
</feature>
<evidence type="ECO:0000256" key="2">
    <source>
        <dbReference type="SAM" id="Phobius"/>
    </source>
</evidence>
<keyword evidence="2" id="KW-1133">Transmembrane helix</keyword>
<feature type="region of interest" description="Disordered" evidence="1">
    <location>
        <begin position="407"/>
        <end position="427"/>
    </location>
</feature>
<feature type="compositionally biased region" description="Basic residues" evidence="1">
    <location>
        <begin position="573"/>
        <end position="585"/>
    </location>
</feature>
<gene>
    <name evidence="3" type="ORF">EJ08DRAFT_583857</name>
</gene>
<feature type="transmembrane region" description="Helical" evidence="2">
    <location>
        <begin position="137"/>
        <end position="158"/>
    </location>
</feature>
<dbReference type="OrthoDB" id="3021074at2759"/>
<evidence type="ECO:0000256" key="1">
    <source>
        <dbReference type="SAM" id="MobiDB-lite"/>
    </source>
</evidence>
<feature type="compositionally biased region" description="Polar residues" evidence="1">
    <location>
        <begin position="472"/>
        <end position="495"/>
    </location>
</feature>
<accession>A0A9P4NYA9</accession>
<evidence type="ECO:0000313" key="3">
    <source>
        <dbReference type="EMBL" id="KAF2433379.1"/>
    </source>
</evidence>
<evidence type="ECO:0000313" key="4">
    <source>
        <dbReference type="Proteomes" id="UP000800235"/>
    </source>
</evidence>
<feature type="region of interest" description="Disordered" evidence="1">
    <location>
        <begin position="450"/>
        <end position="599"/>
    </location>
</feature>
<dbReference type="AlphaFoldDB" id="A0A9P4NYA9"/>
<dbReference type="EMBL" id="MU007021">
    <property type="protein sequence ID" value="KAF2433379.1"/>
    <property type="molecule type" value="Genomic_DNA"/>
</dbReference>